<dbReference type="SUPFAM" id="SSF57825">
    <property type="entry name" value="Aspartate carbamoyltransferase, Regulatory-chain, C-terminal domain"/>
    <property type="match status" value="1"/>
</dbReference>
<dbReference type="RefSeq" id="WP_168058146.1">
    <property type="nucleotide sequence ID" value="NZ_VTOW01000001.1"/>
</dbReference>
<dbReference type="AlphaFoldDB" id="A0A7X6I9U6"/>
<dbReference type="InterPro" id="IPR036792">
    <property type="entry name" value="Asp_carbatrfase_reg_C_sf"/>
</dbReference>
<evidence type="ECO:0000256" key="1">
    <source>
        <dbReference type="ARBA" id="ARBA00022975"/>
    </source>
</evidence>
<evidence type="ECO:0000313" key="3">
    <source>
        <dbReference type="Proteomes" id="UP000534783"/>
    </source>
</evidence>
<accession>A0A7X6I9U6</accession>
<dbReference type="EMBL" id="VTOW01000001">
    <property type="protein sequence ID" value="NKE69863.1"/>
    <property type="molecule type" value="Genomic_DNA"/>
</dbReference>
<dbReference type="GO" id="GO:0006221">
    <property type="term" value="P:pyrimidine nucleotide biosynthetic process"/>
    <property type="evidence" value="ECO:0007669"/>
    <property type="project" value="UniProtKB-KW"/>
</dbReference>
<keyword evidence="1" id="KW-0665">Pyrimidine biosynthesis</keyword>
<dbReference type="Proteomes" id="UP000534783">
    <property type="component" value="Unassembled WGS sequence"/>
</dbReference>
<reference evidence="2 3" key="1">
    <citation type="journal article" date="2020" name="Nature">
        <title>Bacterial chemolithoautotrophy via manganese oxidation.</title>
        <authorList>
            <person name="Yu H."/>
            <person name="Leadbetter J.R."/>
        </authorList>
    </citation>
    <scope>NUCLEOTIDE SEQUENCE [LARGE SCALE GENOMIC DNA]</scope>
    <source>
        <strain evidence="2 3">Mn-1</strain>
    </source>
</reference>
<keyword evidence="3" id="KW-1185">Reference proteome</keyword>
<comment type="caution">
    <text evidence="2">The sequence shown here is derived from an EMBL/GenBank/DDBJ whole genome shotgun (WGS) entry which is preliminary data.</text>
</comment>
<organism evidence="2 3">
    <name type="scientific">Candidatus Manganitrophus noduliformans</name>
    <dbReference type="NCBI Taxonomy" id="2606439"/>
    <lineage>
        <taxon>Bacteria</taxon>
        <taxon>Pseudomonadati</taxon>
        <taxon>Nitrospirota</taxon>
        <taxon>Nitrospiria</taxon>
        <taxon>Candidatus Troglogloeales</taxon>
        <taxon>Candidatus Manganitrophaceae</taxon>
        <taxon>Candidatus Manganitrophus</taxon>
    </lineage>
</organism>
<evidence type="ECO:0000313" key="2">
    <source>
        <dbReference type="EMBL" id="NKE69863.1"/>
    </source>
</evidence>
<sequence>MTLKFGDPESIAERDRGRKEAILKTLRCPNPLCATRKKQELLADAQYADHIDWVCGLCGEEFETDIEGKVTWSENGWEEDAE</sequence>
<protein>
    <submittedName>
        <fullName evidence="2">Uncharacterized protein</fullName>
    </submittedName>
</protein>
<name>A0A7X6I9U6_9BACT</name>
<gene>
    <name evidence="2" type="ORF">MNODULE_03765</name>
</gene>
<proteinExistence type="predicted"/>